<dbReference type="AlphaFoldDB" id="A0A2G9UMT7"/>
<sequence>MLDSAAYYLNKRAKAPSSKVRPSTAPVDVFDRLRTILCCIGVTDIAMGARKRVSIVVPKRNLLISVCGISASNVFWVFGP</sequence>
<dbReference type="EMBL" id="KZ345911">
    <property type="protein sequence ID" value="PIO71574.1"/>
    <property type="molecule type" value="Genomic_DNA"/>
</dbReference>
<name>A0A2G9UMT7_TELCI</name>
<protein>
    <submittedName>
        <fullName evidence="1">Uncharacterized protein</fullName>
    </submittedName>
</protein>
<keyword evidence="2" id="KW-1185">Reference proteome</keyword>
<gene>
    <name evidence="1" type="ORF">TELCIR_06525</name>
</gene>
<evidence type="ECO:0000313" key="2">
    <source>
        <dbReference type="Proteomes" id="UP000230423"/>
    </source>
</evidence>
<evidence type="ECO:0000313" key="1">
    <source>
        <dbReference type="EMBL" id="PIO71574.1"/>
    </source>
</evidence>
<accession>A0A2G9UMT7</accession>
<organism evidence="1 2">
    <name type="scientific">Teladorsagia circumcincta</name>
    <name type="common">Brown stomach worm</name>
    <name type="synonym">Ostertagia circumcincta</name>
    <dbReference type="NCBI Taxonomy" id="45464"/>
    <lineage>
        <taxon>Eukaryota</taxon>
        <taxon>Metazoa</taxon>
        <taxon>Ecdysozoa</taxon>
        <taxon>Nematoda</taxon>
        <taxon>Chromadorea</taxon>
        <taxon>Rhabditida</taxon>
        <taxon>Rhabditina</taxon>
        <taxon>Rhabditomorpha</taxon>
        <taxon>Strongyloidea</taxon>
        <taxon>Trichostrongylidae</taxon>
        <taxon>Teladorsagia</taxon>
    </lineage>
</organism>
<proteinExistence type="predicted"/>
<dbReference type="Proteomes" id="UP000230423">
    <property type="component" value="Unassembled WGS sequence"/>
</dbReference>
<reference evidence="1 2" key="1">
    <citation type="submission" date="2015-09" db="EMBL/GenBank/DDBJ databases">
        <title>Draft genome of the parasitic nematode Teladorsagia circumcincta isolate WARC Sus (inbred).</title>
        <authorList>
            <person name="Mitreva M."/>
        </authorList>
    </citation>
    <scope>NUCLEOTIDE SEQUENCE [LARGE SCALE GENOMIC DNA]</scope>
    <source>
        <strain evidence="1 2">S</strain>
    </source>
</reference>